<dbReference type="EMBL" id="JAATEN010000003">
    <property type="protein sequence ID" value="NJP99879.1"/>
    <property type="molecule type" value="Genomic_DNA"/>
</dbReference>
<keyword evidence="3" id="KW-1185">Reference proteome</keyword>
<name>A0ABX1BQ72_9ACTN</name>
<evidence type="ECO:0000313" key="2">
    <source>
        <dbReference type="EMBL" id="NJP99879.1"/>
    </source>
</evidence>
<dbReference type="Proteomes" id="UP000695264">
    <property type="component" value="Unassembled WGS sequence"/>
</dbReference>
<keyword evidence="1" id="KW-0812">Transmembrane</keyword>
<protein>
    <submittedName>
        <fullName evidence="2">Uncharacterized protein</fullName>
    </submittedName>
</protein>
<reference evidence="2 3" key="1">
    <citation type="submission" date="2020-03" db="EMBL/GenBank/DDBJ databases">
        <title>WGS of actinomycetes isolated from Thailand.</title>
        <authorList>
            <person name="Thawai C."/>
        </authorList>
    </citation>
    <scope>NUCLEOTIDE SEQUENCE [LARGE SCALE GENOMIC DNA]</scope>
    <source>
        <strain evidence="2 3">PLAI 1-29</strain>
    </source>
</reference>
<keyword evidence="1" id="KW-1133">Transmembrane helix</keyword>
<accession>A0ABX1BQ72</accession>
<sequence length="157" mass="18069">MEALWTSVVAVVGTLLGSLITHVFQRLASRRSEQFTRSESLRQERIAAYSTFAAAMEDYRRGQADRWFRWAEDPEGEAFLTARDEAHHLRTMARQTLYRVKLLTDAEDQDVIRAAERAYDHTRDISLAVERAERDTRDLASKRAIEAFVARASPLVR</sequence>
<evidence type="ECO:0000256" key="1">
    <source>
        <dbReference type="SAM" id="Phobius"/>
    </source>
</evidence>
<evidence type="ECO:0000313" key="3">
    <source>
        <dbReference type="Proteomes" id="UP000695264"/>
    </source>
</evidence>
<dbReference type="RefSeq" id="WP_168100496.1">
    <property type="nucleotide sequence ID" value="NZ_JAATEN010000003.1"/>
</dbReference>
<comment type="caution">
    <text evidence="2">The sequence shown here is derived from an EMBL/GenBank/DDBJ whole genome shotgun (WGS) entry which is preliminary data.</text>
</comment>
<feature type="transmembrane region" description="Helical" evidence="1">
    <location>
        <begin position="6"/>
        <end position="24"/>
    </location>
</feature>
<keyword evidence="1" id="KW-0472">Membrane</keyword>
<organism evidence="2 3">
    <name type="scientific">Streptomyces zingiberis</name>
    <dbReference type="NCBI Taxonomy" id="2053010"/>
    <lineage>
        <taxon>Bacteria</taxon>
        <taxon>Bacillati</taxon>
        <taxon>Actinomycetota</taxon>
        <taxon>Actinomycetes</taxon>
        <taxon>Kitasatosporales</taxon>
        <taxon>Streptomycetaceae</taxon>
        <taxon>Streptomyces</taxon>
    </lineage>
</organism>
<proteinExistence type="predicted"/>
<gene>
    <name evidence="2" type="ORF">HCK00_04820</name>
</gene>